<feature type="transmembrane region" description="Helical" evidence="7">
    <location>
        <begin position="253"/>
        <end position="271"/>
    </location>
</feature>
<gene>
    <name evidence="8" type="ORF">HNQ41_003255</name>
</gene>
<name>A0A840QUS3_9BACI</name>
<feature type="transmembrane region" description="Helical" evidence="7">
    <location>
        <begin position="320"/>
        <end position="340"/>
    </location>
</feature>
<comment type="similarity">
    <text evidence="2">Belongs to the UPF0718 family.</text>
</comment>
<accession>A0A840QUS3</accession>
<evidence type="ECO:0000256" key="5">
    <source>
        <dbReference type="ARBA" id="ARBA00022989"/>
    </source>
</evidence>
<feature type="transmembrane region" description="Helical" evidence="7">
    <location>
        <begin position="21"/>
        <end position="39"/>
    </location>
</feature>
<keyword evidence="3" id="KW-1003">Cell membrane</keyword>
<keyword evidence="6 7" id="KW-0472">Membrane</keyword>
<dbReference type="Proteomes" id="UP000551878">
    <property type="component" value="Unassembled WGS sequence"/>
</dbReference>
<feature type="transmembrane region" description="Helical" evidence="7">
    <location>
        <begin position="119"/>
        <end position="140"/>
    </location>
</feature>
<dbReference type="Pfam" id="PF03773">
    <property type="entry name" value="ArsP_1"/>
    <property type="match status" value="1"/>
</dbReference>
<evidence type="ECO:0000256" key="1">
    <source>
        <dbReference type="ARBA" id="ARBA00004651"/>
    </source>
</evidence>
<evidence type="ECO:0008006" key="10">
    <source>
        <dbReference type="Google" id="ProtNLM"/>
    </source>
</evidence>
<dbReference type="EMBL" id="JACHHB010000020">
    <property type="protein sequence ID" value="MBB5175029.1"/>
    <property type="molecule type" value="Genomic_DNA"/>
</dbReference>
<evidence type="ECO:0000256" key="3">
    <source>
        <dbReference type="ARBA" id="ARBA00022475"/>
    </source>
</evidence>
<proteinExistence type="inferred from homology"/>
<organism evidence="8 9">
    <name type="scientific">Texcoconibacillus texcoconensis</name>
    <dbReference type="NCBI Taxonomy" id="1095777"/>
    <lineage>
        <taxon>Bacteria</taxon>
        <taxon>Bacillati</taxon>
        <taxon>Bacillota</taxon>
        <taxon>Bacilli</taxon>
        <taxon>Bacillales</taxon>
        <taxon>Bacillaceae</taxon>
        <taxon>Texcoconibacillus</taxon>
    </lineage>
</organism>
<feature type="transmembrane region" description="Helical" evidence="7">
    <location>
        <begin position="91"/>
        <end position="113"/>
    </location>
</feature>
<evidence type="ECO:0000313" key="9">
    <source>
        <dbReference type="Proteomes" id="UP000551878"/>
    </source>
</evidence>
<evidence type="ECO:0000313" key="8">
    <source>
        <dbReference type="EMBL" id="MBB5175029.1"/>
    </source>
</evidence>
<reference evidence="8 9" key="1">
    <citation type="submission" date="2020-08" db="EMBL/GenBank/DDBJ databases">
        <title>Genomic Encyclopedia of Type Strains, Phase IV (KMG-IV): sequencing the most valuable type-strain genomes for metagenomic binning, comparative biology and taxonomic classification.</title>
        <authorList>
            <person name="Goeker M."/>
        </authorList>
    </citation>
    <scope>NUCLEOTIDE SEQUENCE [LARGE SCALE GENOMIC DNA]</scope>
    <source>
        <strain evidence="8 9">DSM 24696</strain>
    </source>
</reference>
<evidence type="ECO:0000256" key="6">
    <source>
        <dbReference type="ARBA" id="ARBA00023136"/>
    </source>
</evidence>
<keyword evidence="5 7" id="KW-1133">Transmembrane helix</keyword>
<feature type="transmembrane region" description="Helical" evidence="7">
    <location>
        <begin position="291"/>
        <end position="308"/>
    </location>
</feature>
<feature type="transmembrane region" description="Helical" evidence="7">
    <location>
        <begin position="222"/>
        <end position="241"/>
    </location>
</feature>
<evidence type="ECO:0000256" key="4">
    <source>
        <dbReference type="ARBA" id="ARBA00022692"/>
    </source>
</evidence>
<comment type="caution">
    <text evidence="8">The sequence shown here is derived from an EMBL/GenBank/DDBJ whole genome shotgun (WGS) entry which is preliminary data.</text>
</comment>
<dbReference type="InterPro" id="IPR005524">
    <property type="entry name" value="DUF318"/>
</dbReference>
<dbReference type="RefSeq" id="WP_184665431.1">
    <property type="nucleotide sequence ID" value="NZ_JACHHB010000020.1"/>
</dbReference>
<evidence type="ECO:0000256" key="2">
    <source>
        <dbReference type="ARBA" id="ARBA00006386"/>
    </source>
</evidence>
<protein>
    <recommendedName>
        <fullName evidence="10">Permease</fullName>
    </recommendedName>
</protein>
<dbReference type="PANTHER" id="PTHR43299:SF1">
    <property type="entry name" value="UPF0718 PROTEIN YRAQ"/>
    <property type="match status" value="1"/>
</dbReference>
<evidence type="ECO:0000256" key="7">
    <source>
        <dbReference type="SAM" id="Phobius"/>
    </source>
</evidence>
<sequence length="341" mass="37057">MMEILYAGWQFLVEYFTLPRTITLTIVFFISGAIAQFMSQGAVLKYFGPNAKKSVSYSMASVSGIILTVCSCSVLPMFTSIWKKGAGIGPAVTFLFAGPAINLLAITFTFSFIGVDIGAARVVGAVILAIIIGFIMQLIFQKKEDNTDKNAKMFEVKDASPRNTWQNVLFFLTLLVMLLSGMNMPLVTLGALVILVIQLVLFFDKDELWSWCLETFDLVKKIIPLFVVGIFIAGVITVLIPETFMSAAAGENTVQSTFLASIFGAFMYFATLTEVPIVNSFLDLGMAKGPALALLLAGPTMSLPNMIVVSRVMGLKRAGVYIALVIGFTTLLAFLVGVLFF</sequence>
<feature type="transmembrane region" description="Helical" evidence="7">
    <location>
        <begin position="169"/>
        <end position="202"/>
    </location>
</feature>
<dbReference type="AlphaFoldDB" id="A0A840QUS3"/>
<feature type="transmembrane region" description="Helical" evidence="7">
    <location>
        <begin position="59"/>
        <end position="79"/>
    </location>
</feature>
<dbReference type="GO" id="GO:0005886">
    <property type="term" value="C:plasma membrane"/>
    <property type="evidence" value="ECO:0007669"/>
    <property type="project" value="UniProtKB-SubCell"/>
</dbReference>
<keyword evidence="9" id="KW-1185">Reference proteome</keyword>
<keyword evidence="4 7" id="KW-0812">Transmembrane</keyword>
<dbReference type="PANTHER" id="PTHR43299">
    <property type="entry name" value="UPF0718 PROTEIN YRAQ"/>
    <property type="match status" value="1"/>
</dbReference>
<comment type="subcellular location">
    <subcellularLocation>
        <location evidence="1">Cell membrane</location>
        <topology evidence="1">Multi-pass membrane protein</topology>
    </subcellularLocation>
</comment>